<feature type="active site" description="Proton acceptor" evidence="2">
    <location>
        <position position="188"/>
    </location>
</feature>
<dbReference type="InterPro" id="IPR020026">
    <property type="entry name" value="PseC"/>
</dbReference>
<dbReference type="KEGG" id="crz:D1345_18320"/>
<dbReference type="Pfam" id="PF01041">
    <property type="entry name" value="DegT_DnrJ_EryC1"/>
    <property type="match status" value="1"/>
</dbReference>
<dbReference type="InterPro" id="IPR015422">
    <property type="entry name" value="PyrdxlP-dep_Trfase_small"/>
</dbReference>
<dbReference type="SUPFAM" id="SSF53383">
    <property type="entry name" value="PLP-dependent transferases"/>
    <property type="match status" value="1"/>
</dbReference>
<dbReference type="GO" id="GO:0000271">
    <property type="term" value="P:polysaccharide biosynthetic process"/>
    <property type="evidence" value="ECO:0007669"/>
    <property type="project" value="TreeGrafter"/>
</dbReference>
<feature type="modified residue" description="N6-(pyridoxal phosphate)lysine" evidence="3">
    <location>
        <position position="188"/>
    </location>
</feature>
<proteinExistence type="inferred from homology"/>
<evidence type="ECO:0000313" key="6">
    <source>
        <dbReference type="Proteomes" id="UP000259465"/>
    </source>
</evidence>
<dbReference type="PIRSF" id="PIRSF000390">
    <property type="entry name" value="PLP_StrS"/>
    <property type="match status" value="1"/>
</dbReference>
<dbReference type="GO" id="GO:0030170">
    <property type="term" value="F:pyridoxal phosphate binding"/>
    <property type="evidence" value="ECO:0007669"/>
    <property type="project" value="TreeGrafter"/>
</dbReference>
<evidence type="ECO:0000256" key="4">
    <source>
        <dbReference type="RuleBase" id="RU004508"/>
    </source>
</evidence>
<organism evidence="5 6">
    <name type="scientific">Chromobacterium rhizoryzae</name>
    <dbReference type="NCBI Taxonomy" id="1778675"/>
    <lineage>
        <taxon>Bacteria</taxon>
        <taxon>Pseudomonadati</taxon>
        <taxon>Pseudomonadota</taxon>
        <taxon>Betaproteobacteria</taxon>
        <taxon>Neisseriales</taxon>
        <taxon>Chromobacteriaceae</taxon>
        <taxon>Chromobacterium</taxon>
    </lineage>
</organism>
<name>A0AAD0RW41_9NEIS</name>
<keyword evidence="5" id="KW-0032">Aminotransferase</keyword>
<comment type="similarity">
    <text evidence="1 4">Belongs to the DegT/DnrJ/EryC1 family.</text>
</comment>
<keyword evidence="3 4" id="KW-0663">Pyridoxal phosphate</keyword>
<evidence type="ECO:0000256" key="1">
    <source>
        <dbReference type="ARBA" id="ARBA00037999"/>
    </source>
</evidence>
<dbReference type="AlphaFoldDB" id="A0AAD0RW41"/>
<evidence type="ECO:0000256" key="2">
    <source>
        <dbReference type="PIRSR" id="PIRSR000390-1"/>
    </source>
</evidence>
<gene>
    <name evidence="5" type="primary">pseC</name>
    <name evidence="5" type="ORF">D1345_18320</name>
</gene>
<dbReference type="PANTHER" id="PTHR30244">
    <property type="entry name" value="TRANSAMINASE"/>
    <property type="match status" value="1"/>
</dbReference>
<reference evidence="5 6" key="1">
    <citation type="submission" date="2018-08" db="EMBL/GenBank/DDBJ databases">
        <title>Complete genome sequence of JP2-74.</title>
        <authorList>
            <person name="Wu L."/>
        </authorList>
    </citation>
    <scope>NUCLEOTIDE SEQUENCE [LARGE SCALE GENOMIC DNA]</scope>
    <source>
        <strain evidence="5 6">JP2-74</strain>
    </source>
</reference>
<dbReference type="NCBIfam" id="TIGR03588">
    <property type="entry name" value="PseC"/>
    <property type="match status" value="1"/>
</dbReference>
<dbReference type="InterPro" id="IPR015421">
    <property type="entry name" value="PyrdxlP-dep_Trfase_major"/>
</dbReference>
<dbReference type="Gene3D" id="3.40.640.10">
    <property type="entry name" value="Type I PLP-dependent aspartate aminotransferase-like (Major domain)"/>
    <property type="match status" value="1"/>
</dbReference>
<keyword evidence="5" id="KW-0808">Transferase</keyword>
<accession>A0AAD0RW41</accession>
<dbReference type="EC" id="2.6.1.92" evidence="5"/>
<dbReference type="Gene3D" id="3.90.1150.10">
    <property type="entry name" value="Aspartate Aminotransferase, domain 1"/>
    <property type="match status" value="1"/>
</dbReference>
<evidence type="ECO:0000256" key="3">
    <source>
        <dbReference type="PIRSR" id="PIRSR000390-2"/>
    </source>
</evidence>
<dbReference type="InterPro" id="IPR015424">
    <property type="entry name" value="PyrdxlP-dep_Trfase"/>
</dbReference>
<dbReference type="EMBL" id="CP031968">
    <property type="protein sequence ID" value="AXT49203.1"/>
    <property type="molecule type" value="Genomic_DNA"/>
</dbReference>
<sequence length="385" mass="42408">MIPYGRQQLDEDDIEAVVEVLRSDWLTQGPVVPAFEQALALRCQATHAVAVSSATAALHIACVAAGLGPGDWLWTSPNTFVASANCGRYCGAEVDFVDIDIASGNMDMGKLESKLQQSEQLGRLPKVVVPVAFAGRSCDMAALKSLSRRYGFVVIEDASHAIGAEFAGQPVGCGSHADMTVFSFHPVKVITTGEGGAVLCNDFALYQRLGELRSHGITRDECRMEGNSDGAWYYQMTGLGFNYRMTDIQAAIGLSQLSKLDGFLIERRMLARRYAELLAQQPLSLPCLEPIDESAWHLFVVRLSLEQVASSRAQVFERMRADGIGVNVHYIPVHMQPYYRRLGFQFGDFPMAERHYREALTLPLFPGLTERQQNDVVASLKKAIQ</sequence>
<protein>
    <submittedName>
        <fullName evidence="5">UDP-4-amino-4, 6-dideoxy-N-acetyl-beta-L-altrosamine transaminase</fullName>
        <ecNumber evidence="5">2.6.1.92</ecNumber>
    </submittedName>
</protein>
<dbReference type="Proteomes" id="UP000259465">
    <property type="component" value="Chromosome"/>
</dbReference>
<evidence type="ECO:0000313" key="5">
    <source>
        <dbReference type="EMBL" id="AXT49203.1"/>
    </source>
</evidence>
<dbReference type="CDD" id="cd00616">
    <property type="entry name" value="AHBA_syn"/>
    <property type="match status" value="1"/>
</dbReference>
<keyword evidence="6" id="KW-1185">Reference proteome</keyword>
<dbReference type="GO" id="GO:0008483">
    <property type="term" value="F:transaminase activity"/>
    <property type="evidence" value="ECO:0007669"/>
    <property type="project" value="UniProtKB-KW"/>
</dbReference>
<dbReference type="PANTHER" id="PTHR30244:SF34">
    <property type="entry name" value="DTDP-4-AMINO-4,6-DIDEOXYGALACTOSE TRANSAMINASE"/>
    <property type="match status" value="1"/>
</dbReference>
<dbReference type="InterPro" id="IPR000653">
    <property type="entry name" value="DegT/StrS_aminotransferase"/>
</dbReference>